<evidence type="ECO:0000256" key="1">
    <source>
        <dbReference type="PIRSR" id="PIRSR016184-1"/>
    </source>
</evidence>
<evidence type="ECO:0000313" key="2">
    <source>
        <dbReference type="EMBL" id="PCI80768.1"/>
    </source>
</evidence>
<organism evidence="2 3">
    <name type="scientific">SAR86 cluster bacterium</name>
    <dbReference type="NCBI Taxonomy" id="2030880"/>
    <lineage>
        <taxon>Bacteria</taxon>
        <taxon>Pseudomonadati</taxon>
        <taxon>Pseudomonadota</taxon>
        <taxon>Gammaproteobacteria</taxon>
        <taxon>SAR86 cluster</taxon>
    </lineage>
</organism>
<gene>
    <name evidence="2" type="ORF">COB20_02605</name>
</gene>
<dbReference type="Proteomes" id="UP000218767">
    <property type="component" value="Unassembled WGS sequence"/>
</dbReference>
<dbReference type="SUPFAM" id="SSF54506">
    <property type="entry name" value="Diaminopimelate epimerase-like"/>
    <property type="match status" value="1"/>
</dbReference>
<dbReference type="EMBL" id="NVUL01000008">
    <property type="protein sequence ID" value="PCI80768.1"/>
    <property type="molecule type" value="Genomic_DNA"/>
</dbReference>
<dbReference type="GO" id="GO:0005737">
    <property type="term" value="C:cytoplasm"/>
    <property type="evidence" value="ECO:0007669"/>
    <property type="project" value="TreeGrafter"/>
</dbReference>
<protein>
    <recommendedName>
        <fullName evidence="4">Phenazine biosynthesis protein PhzF</fullName>
    </recommendedName>
</protein>
<dbReference type="PIRSF" id="PIRSF016184">
    <property type="entry name" value="PhzC_PhzF"/>
    <property type="match status" value="1"/>
</dbReference>
<dbReference type="Pfam" id="PF02567">
    <property type="entry name" value="PhzC-PhzF"/>
    <property type="match status" value="1"/>
</dbReference>
<reference evidence="3" key="1">
    <citation type="submission" date="2017-08" db="EMBL/GenBank/DDBJ databases">
        <title>A dynamic microbial community with high functional redundancy inhabits the cold, oxic subseafloor aquifer.</title>
        <authorList>
            <person name="Tully B.J."/>
            <person name="Wheat C.G."/>
            <person name="Glazer B.T."/>
            <person name="Huber J.A."/>
        </authorList>
    </citation>
    <scope>NUCLEOTIDE SEQUENCE [LARGE SCALE GENOMIC DNA]</scope>
</reference>
<accession>A0A2A4XDR1</accession>
<dbReference type="AlphaFoldDB" id="A0A2A4XDR1"/>
<feature type="active site" evidence="1">
    <location>
        <position position="50"/>
    </location>
</feature>
<dbReference type="InterPro" id="IPR003719">
    <property type="entry name" value="Phenazine_PhzF-like"/>
</dbReference>
<dbReference type="PANTHER" id="PTHR13774">
    <property type="entry name" value="PHENAZINE BIOSYNTHESIS PROTEIN"/>
    <property type="match status" value="1"/>
</dbReference>
<comment type="caution">
    <text evidence="2">The sequence shown here is derived from an EMBL/GenBank/DDBJ whole genome shotgun (WGS) entry which is preliminary data.</text>
</comment>
<proteinExistence type="predicted"/>
<name>A0A2A4XDR1_9GAMM</name>
<evidence type="ECO:0000313" key="3">
    <source>
        <dbReference type="Proteomes" id="UP000218767"/>
    </source>
</evidence>
<sequence>MELLVKYSYCIVDVFTTTTFSGAQLAIFPESEGLNERQMQLIARELNLTETVFMTGSREPNGCKLRNFSPSAEREFSGHAAIAAGYVLAFESYVSFESKYLELSLEQNTGVIELVISRDEQSQFFVQFSRSAEAVVDHYVPDNSQLAEMLSLEASEIGNLRYNTLLVSCEKNYLIVPLKSFEAVRSAVFSLKDWSTSVAPISPANEILLFSSKSDIPQSNFHGRIVGPQIGIEEDPPIASAMPGFAGYLSAHEHVKLGTYSYTIDRGTLATRKSVLAVELVSQRDKENRVRVGGPAVIVAKGKIDAPIDVS</sequence>
<dbReference type="GO" id="GO:0016853">
    <property type="term" value="F:isomerase activity"/>
    <property type="evidence" value="ECO:0007669"/>
    <property type="project" value="TreeGrafter"/>
</dbReference>
<dbReference type="Gene3D" id="3.10.310.10">
    <property type="entry name" value="Diaminopimelate Epimerase, Chain A, domain 1"/>
    <property type="match status" value="2"/>
</dbReference>
<evidence type="ECO:0008006" key="4">
    <source>
        <dbReference type="Google" id="ProtNLM"/>
    </source>
</evidence>
<dbReference type="NCBIfam" id="TIGR00654">
    <property type="entry name" value="PhzF_family"/>
    <property type="match status" value="1"/>
</dbReference>